<comment type="caution">
    <text evidence="1">The sequence shown here is derived from an EMBL/GenBank/DDBJ whole genome shotgun (WGS) entry which is preliminary data.</text>
</comment>
<dbReference type="EMBL" id="LHYL01000012">
    <property type="protein sequence ID" value="KXB08571.1"/>
    <property type="molecule type" value="Genomic_DNA"/>
</dbReference>
<evidence type="ECO:0000313" key="2">
    <source>
        <dbReference type="Proteomes" id="UP000070248"/>
    </source>
</evidence>
<dbReference type="AlphaFoldDB" id="A0A133VQ86"/>
<protein>
    <submittedName>
        <fullName evidence="1">Uncharacterized protein</fullName>
    </submittedName>
</protein>
<reference evidence="1 2" key="1">
    <citation type="journal article" date="2016" name="Sci. Rep.">
        <title>Metabolic traits of an uncultured archaeal lineage -MSBL1- from brine pools of the Red Sea.</title>
        <authorList>
            <person name="Mwirichia R."/>
            <person name="Alam I."/>
            <person name="Rashid M."/>
            <person name="Vinu M."/>
            <person name="Ba-Alawi W."/>
            <person name="Anthony Kamau A."/>
            <person name="Kamanda Ngugi D."/>
            <person name="Goker M."/>
            <person name="Klenk H.P."/>
            <person name="Bajic V."/>
            <person name="Stingl U."/>
        </authorList>
    </citation>
    <scope>NUCLEOTIDE SEQUENCE [LARGE SCALE GENOMIC DNA]</scope>
    <source>
        <strain evidence="1">SCGC-AAA385M02</strain>
    </source>
</reference>
<evidence type="ECO:0000313" key="1">
    <source>
        <dbReference type="EMBL" id="KXB08571.1"/>
    </source>
</evidence>
<gene>
    <name evidence="1" type="ORF">AKJ59_00755</name>
</gene>
<keyword evidence="2" id="KW-1185">Reference proteome</keyword>
<name>A0A133VQ86_9EURY</name>
<dbReference type="Proteomes" id="UP000070248">
    <property type="component" value="Unassembled WGS sequence"/>
</dbReference>
<proteinExistence type="predicted"/>
<sequence length="101" mass="11861">MMFKKIGKFFKKVFNSAIRKVNKFLKIAIPQILKLAYAELQEFAISVVKNLEYEDLANEEKRQKAFDEIKVRASYKSKEISDSAINLLIELAVQYIRKEKE</sequence>
<organism evidence="1 2">
    <name type="scientific">candidate division MSBL1 archaeon SCGC-AAA385M02</name>
    <dbReference type="NCBI Taxonomy" id="1698287"/>
    <lineage>
        <taxon>Archaea</taxon>
        <taxon>Methanobacteriati</taxon>
        <taxon>Methanobacteriota</taxon>
        <taxon>candidate division MSBL1</taxon>
    </lineage>
</organism>
<accession>A0A133VQ86</accession>